<dbReference type="GO" id="GO:0006508">
    <property type="term" value="P:proteolysis"/>
    <property type="evidence" value="ECO:0007669"/>
    <property type="project" value="InterPro"/>
</dbReference>
<name>A0A3P6Q514_DIBLA</name>
<dbReference type="EMBL" id="UYRU01006821">
    <property type="protein sequence ID" value="VDK40487.1"/>
    <property type="molecule type" value="Genomic_DNA"/>
</dbReference>
<protein>
    <recommendedName>
        <fullName evidence="4">Peptidase M14 domain-containing protein</fullName>
    </recommendedName>
</protein>
<sequence>MTSKLGFIQTTHTSVTLINKFNSSCRCSLLGKDLNRQYQNPNEDAFPELFHMKSVVRSLSKLCKEVFVCDLHGHNRRTGAFLYGCDSGYQRRDPRAPHPRMFSTSPEQYLLDRLLPYLISKQVGVGFGDNFLRFPLPSFLLLSQLRITLVTSFVKTNVEGILTNQRGHT</sequence>
<reference evidence="5 6" key="1">
    <citation type="submission" date="2018-11" db="EMBL/GenBank/DDBJ databases">
        <authorList>
            <consortium name="Pathogen Informatics"/>
        </authorList>
    </citation>
    <scope>NUCLEOTIDE SEQUENCE [LARGE SCALE GENOMIC DNA]</scope>
</reference>
<dbReference type="PROSITE" id="PS52035">
    <property type="entry name" value="PEPTIDASE_M14"/>
    <property type="match status" value="1"/>
</dbReference>
<dbReference type="SUPFAM" id="SSF53187">
    <property type="entry name" value="Zn-dependent exopeptidases"/>
    <property type="match status" value="1"/>
</dbReference>
<dbReference type="PANTHER" id="PTHR12756">
    <property type="entry name" value="CYTOSOLIC CARBOXYPEPTIDASE"/>
    <property type="match status" value="1"/>
</dbReference>
<dbReference type="GO" id="GO:0004181">
    <property type="term" value="F:metallocarboxypeptidase activity"/>
    <property type="evidence" value="ECO:0007669"/>
    <property type="project" value="InterPro"/>
</dbReference>
<evidence type="ECO:0000259" key="4">
    <source>
        <dbReference type="PROSITE" id="PS52035"/>
    </source>
</evidence>
<comment type="cofactor">
    <cofactor evidence="1">
        <name>Zn(2+)</name>
        <dbReference type="ChEBI" id="CHEBI:29105"/>
    </cofactor>
</comment>
<dbReference type="Proteomes" id="UP000281553">
    <property type="component" value="Unassembled WGS sequence"/>
</dbReference>
<dbReference type="AlphaFoldDB" id="A0A3P6Q514"/>
<comment type="similarity">
    <text evidence="2 3">Belongs to the peptidase M14 family.</text>
</comment>
<dbReference type="OrthoDB" id="10253041at2759"/>
<feature type="domain" description="Peptidase M14" evidence="4">
    <location>
        <begin position="1"/>
        <end position="169"/>
    </location>
</feature>
<organism evidence="5 6">
    <name type="scientific">Dibothriocephalus latus</name>
    <name type="common">Fish tapeworm</name>
    <name type="synonym">Diphyllobothrium latum</name>
    <dbReference type="NCBI Taxonomy" id="60516"/>
    <lineage>
        <taxon>Eukaryota</taxon>
        <taxon>Metazoa</taxon>
        <taxon>Spiralia</taxon>
        <taxon>Lophotrochozoa</taxon>
        <taxon>Platyhelminthes</taxon>
        <taxon>Cestoda</taxon>
        <taxon>Eucestoda</taxon>
        <taxon>Diphyllobothriidea</taxon>
        <taxon>Diphyllobothriidae</taxon>
        <taxon>Dibothriocephalus</taxon>
    </lineage>
</organism>
<comment type="caution">
    <text evidence="3">Lacks conserved residue(s) required for the propagation of feature annotation.</text>
</comment>
<keyword evidence="6" id="KW-1185">Reference proteome</keyword>
<evidence type="ECO:0000313" key="6">
    <source>
        <dbReference type="Proteomes" id="UP000281553"/>
    </source>
</evidence>
<proteinExistence type="inferred from homology"/>
<dbReference type="GO" id="GO:0008270">
    <property type="term" value="F:zinc ion binding"/>
    <property type="evidence" value="ECO:0007669"/>
    <property type="project" value="InterPro"/>
</dbReference>
<dbReference type="InterPro" id="IPR000834">
    <property type="entry name" value="Peptidase_M14"/>
</dbReference>
<evidence type="ECO:0000256" key="3">
    <source>
        <dbReference type="PROSITE-ProRule" id="PRU01379"/>
    </source>
</evidence>
<evidence type="ECO:0000256" key="1">
    <source>
        <dbReference type="ARBA" id="ARBA00001947"/>
    </source>
</evidence>
<gene>
    <name evidence="5" type="ORF">DILT_LOCUS1146</name>
</gene>
<dbReference type="PANTHER" id="PTHR12756:SF45">
    <property type="entry name" value="CYTOSOLIC CARBOXYPEPTIDASE NNA1"/>
    <property type="match status" value="1"/>
</dbReference>
<evidence type="ECO:0000313" key="5">
    <source>
        <dbReference type="EMBL" id="VDK40487.1"/>
    </source>
</evidence>
<evidence type="ECO:0000256" key="2">
    <source>
        <dbReference type="ARBA" id="ARBA00005988"/>
    </source>
</evidence>
<dbReference type="Gene3D" id="3.40.630.10">
    <property type="entry name" value="Zn peptidases"/>
    <property type="match status" value="1"/>
</dbReference>
<accession>A0A3P6Q514</accession>
<dbReference type="InterPro" id="IPR050821">
    <property type="entry name" value="Cytosolic_carboxypeptidase"/>
</dbReference>